<evidence type="ECO:0000256" key="4">
    <source>
        <dbReference type="ARBA" id="ARBA00023242"/>
    </source>
</evidence>
<dbReference type="EMBL" id="JAGPXF010000006">
    <property type="protein sequence ID" value="KAH7238640.1"/>
    <property type="molecule type" value="Genomic_DNA"/>
</dbReference>
<accession>A0A8K0W8Z6</accession>
<comment type="caution">
    <text evidence="7">The sequence shown here is derived from an EMBL/GenBank/DDBJ whole genome shotgun (WGS) entry which is preliminary data.</text>
</comment>
<comment type="subcellular location">
    <subcellularLocation>
        <location evidence="1">Nucleus</location>
    </subcellularLocation>
</comment>
<dbReference type="OrthoDB" id="49520at2759"/>
<name>A0A8K0W8Z6_9HYPO</name>
<dbReference type="AlphaFoldDB" id="A0A8K0W8Z6"/>
<evidence type="ECO:0000256" key="3">
    <source>
        <dbReference type="ARBA" id="ARBA00023163"/>
    </source>
</evidence>
<dbReference type="PANTHER" id="PTHR31200">
    <property type="entry name" value="INO80 COMPLEX SUBUNIT C"/>
    <property type="match status" value="1"/>
</dbReference>
<dbReference type="GO" id="GO:0006338">
    <property type="term" value="P:chromatin remodeling"/>
    <property type="evidence" value="ECO:0007669"/>
    <property type="project" value="InterPro"/>
</dbReference>
<dbReference type="SMART" id="SM00993">
    <property type="entry name" value="YL1_C"/>
    <property type="match status" value="1"/>
</dbReference>
<dbReference type="Pfam" id="PF08265">
    <property type="entry name" value="YL1_C"/>
    <property type="match status" value="1"/>
</dbReference>
<dbReference type="GO" id="GO:0031011">
    <property type="term" value="C:Ino80 complex"/>
    <property type="evidence" value="ECO:0007669"/>
    <property type="project" value="InterPro"/>
</dbReference>
<dbReference type="Proteomes" id="UP000813427">
    <property type="component" value="Unassembled WGS sequence"/>
</dbReference>
<evidence type="ECO:0000256" key="5">
    <source>
        <dbReference type="SAM" id="MobiDB-lite"/>
    </source>
</evidence>
<gene>
    <name evidence="7" type="ORF">BKA59DRAFT_531308</name>
</gene>
<keyword evidence="2" id="KW-0805">Transcription regulation</keyword>
<feature type="region of interest" description="Disordered" evidence="5">
    <location>
        <begin position="55"/>
        <end position="94"/>
    </location>
</feature>
<evidence type="ECO:0000313" key="7">
    <source>
        <dbReference type="EMBL" id="KAH7238640.1"/>
    </source>
</evidence>
<dbReference type="PANTHER" id="PTHR31200:SF1">
    <property type="entry name" value="INO80 COMPLEX SUBUNIT C"/>
    <property type="match status" value="1"/>
</dbReference>
<organism evidence="7 8">
    <name type="scientific">Fusarium tricinctum</name>
    <dbReference type="NCBI Taxonomy" id="61284"/>
    <lineage>
        <taxon>Eukaryota</taxon>
        <taxon>Fungi</taxon>
        <taxon>Dikarya</taxon>
        <taxon>Ascomycota</taxon>
        <taxon>Pezizomycotina</taxon>
        <taxon>Sordariomycetes</taxon>
        <taxon>Hypocreomycetidae</taxon>
        <taxon>Hypocreales</taxon>
        <taxon>Nectriaceae</taxon>
        <taxon>Fusarium</taxon>
        <taxon>Fusarium tricinctum species complex</taxon>
    </lineage>
</organism>
<keyword evidence="8" id="KW-1185">Reference proteome</keyword>
<proteinExistence type="predicted"/>
<evidence type="ECO:0000256" key="1">
    <source>
        <dbReference type="ARBA" id="ARBA00004123"/>
    </source>
</evidence>
<dbReference type="InterPro" id="IPR029525">
    <property type="entry name" value="INO80C/Ies6"/>
</dbReference>
<evidence type="ECO:0000256" key="2">
    <source>
        <dbReference type="ARBA" id="ARBA00023015"/>
    </source>
</evidence>
<protein>
    <recommendedName>
        <fullName evidence="6">Vps72/YL1 C-terminal domain-containing protein</fullName>
    </recommendedName>
</protein>
<evidence type="ECO:0000259" key="6">
    <source>
        <dbReference type="SMART" id="SM00993"/>
    </source>
</evidence>
<keyword evidence="3" id="KW-0804">Transcription</keyword>
<sequence length="310" mass="34444">MAAPTEAQIAHQELIEKLDIHSIHKNFRSSAWKPNQRRNKNLKAIVGDASRREASALGTPMDASGIATPADDGLSTSGTSTPATESGKEPPNLAQASRNLSKLVLEKSLKPSGAVSAPTATYTNIESAPSLAHNKHYCDVTGLPAPYLDPKTRLRYHNKEVFGLIRTLPQGVAEQFLEARGAHTVLKSNAIITKHMHVIQRYYLEEYKLECPTDKVKPQLCTLSLSAKGWQLTLRLNRDHVLCSLPRSTDYRERMGKKRVSVARAKNAAGRRGMDRWEVTICQNNMYSKLFNRMKLVIVSSTTCCFDCED</sequence>
<feature type="compositionally biased region" description="Polar residues" evidence="5">
    <location>
        <begin position="74"/>
        <end position="84"/>
    </location>
</feature>
<evidence type="ECO:0000313" key="8">
    <source>
        <dbReference type="Proteomes" id="UP000813427"/>
    </source>
</evidence>
<keyword evidence="4" id="KW-0539">Nucleus</keyword>
<reference evidence="7" key="1">
    <citation type="journal article" date="2021" name="Nat. Commun.">
        <title>Genetic determinants of endophytism in the Arabidopsis root mycobiome.</title>
        <authorList>
            <person name="Mesny F."/>
            <person name="Miyauchi S."/>
            <person name="Thiergart T."/>
            <person name="Pickel B."/>
            <person name="Atanasova L."/>
            <person name="Karlsson M."/>
            <person name="Huettel B."/>
            <person name="Barry K.W."/>
            <person name="Haridas S."/>
            <person name="Chen C."/>
            <person name="Bauer D."/>
            <person name="Andreopoulos W."/>
            <person name="Pangilinan J."/>
            <person name="LaButti K."/>
            <person name="Riley R."/>
            <person name="Lipzen A."/>
            <person name="Clum A."/>
            <person name="Drula E."/>
            <person name="Henrissat B."/>
            <person name="Kohler A."/>
            <person name="Grigoriev I.V."/>
            <person name="Martin F.M."/>
            <person name="Hacquard S."/>
        </authorList>
    </citation>
    <scope>NUCLEOTIDE SEQUENCE</scope>
    <source>
        <strain evidence="7">MPI-SDFR-AT-0068</strain>
    </source>
</reference>
<feature type="domain" description="Vps72/YL1 C-terminal" evidence="6">
    <location>
        <begin position="136"/>
        <end position="165"/>
    </location>
</feature>
<dbReference type="InterPro" id="IPR013272">
    <property type="entry name" value="Vps72/YL1_C"/>
</dbReference>